<accession>A0A5J4YH47</accession>
<dbReference type="GO" id="GO:0000139">
    <property type="term" value="C:Golgi membrane"/>
    <property type="evidence" value="ECO:0007669"/>
    <property type="project" value="UniProtKB-SubCell"/>
</dbReference>
<evidence type="ECO:0000313" key="11">
    <source>
        <dbReference type="Proteomes" id="UP000324585"/>
    </source>
</evidence>
<comment type="similarity">
    <text evidence="2">Belongs to the COG8 family.</text>
</comment>
<dbReference type="Proteomes" id="UP000324585">
    <property type="component" value="Unassembled WGS sequence"/>
</dbReference>
<feature type="compositionally biased region" description="Low complexity" evidence="9">
    <location>
        <begin position="432"/>
        <end position="445"/>
    </location>
</feature>
<protein>
    <recommendedName>
        <fullName evidence="3">Conserved oligomeric Golgi complex subunit 8</fullName>
    </recommendedName>
    <alternativeName>
        <fullName evidence="8">Component of oligomeric Golgi complex 8</fullName>
    </alternativeName>
</protein>
<dbReference type="GO" id="GO:0017119">
    <property type="term" value="C:Golgi transport complex"/>
    <property type="evidence" value="ECO:0007669"/>
    <property type="project" value="InterPro"/>
</dbReference>
<evidence type="ECO:0000256" key="1">
    <source>
        <dbReference type="ARBA" id="ARBA00004395"/>
    </source>
</evidence>
<organism evidence="10 11">
    <name type="scientific">Porphyridium purpureum</name>
    <name type="common">Red alga</name>
    <name type="synonym">Porphyridium cruentum</name>
    <dbReference type="NCBI Taxonomy" id="35688"/>
    <lineage>
        <taxon>Eukaryota</taxon>
        <taxon>Rhodophyta</taxon>
        <taxon>Bangiophyceae</taxon>
        <taxon>Porphyridiales</taxon>
        <taxon>Porphyridiaceae</taxon>
        <taxon>Porphyridium</taxon>
    </lineage>
</organism>
<evidence type="ECO:0000256" key="2">
    <source>
        <dbReference type="ARBA" id="ARBA00006419"/>
    </source>
</evidence>
<evidence type="ECO:0000256" key="8">
    <source>
        <dbReference type="ARBA" id="ARBA00031347"/>
    </source>
</evidence>
<keyword evidence="7" id="KW-0472">Membrane</keyword>
<gene>
    <name evidence="10" type="ORF">FVE85_4400</name>
</gene>
<evidence type="ECO:0000256" key="3">
    <source>
        <dbReference type="ARBA" id="ARBA00020983"/>
    </source>
</evidence>
<keyword evidence="11" id="KW-1185">Reference proteome</keyword>
<keyword evidence="4" id="KW-0813">Transport</keyword>
<keyword evidence="6" id="KW-0333">Golgi apparatus</keyword>
<evidence type="ECO:0000256" key="4">
    <source>
        <dbReference type="ARBA" id="ARBA00022448"/>
    </source>
</evidence>
<dbReference type="OrthoDB" id="1661054at2759"/>
<dbReference type="GO" id="GO:0015031">
    <property type="term" value="P:protein transport"/>
    <property type="evidence" value="ECO:0007669"/>
    <property type="project" value="UniProtKB-KW"/>
</dbReference>
<dbReference type="EMBL" id="VRMN01000019">
    <property type="protein sequence ID" value="KAA8490769.1"/>
    <property type="molecule type" value="Genomic_DNA"/>
</dbReference>
<keyword evidence="5" id="KW-0653">Protein transport</keyword>
<dbReference type="InterPro" id="IPR007255">
    <property type="entry name" value="COG8"/>
</dbReference>
<evidence type="ECO:0000256" key="5">
    <source>
        <dbReference type="ARBA" id="ARBA00022927"/>
    </source>
</evidence>
<evidence type="ECO:0000313" key="10">
    <source>
        <dbReference type="EMBL" id="KAA8490769.1"/>
    </source>
</evidence>
<comment type="subcellular location">
    <subcellularLocation>
        <location evidence="1">Golgi apparatus membrane</location>
        <topology evidence="1">Peripheral membrane protein</topology>
    </subcellularLocation>
</comment>
<dbReference type="Pfam" id="PF04124">
    <property type="entry name" value="Dor1"/>
    <property type="match status" value="1"/>
</dbReference>
<dbReference type="InterPro" id="IPR016159">
    <property type="entry name" value="Cullin_repeat-like_dom_sf"/>
</dbReference>
<proteinExistence type="inferred from homology"/>
<evidence type="ECO:0000256" key="6">
    <source>
        <dbReference type="ARBA" id="ARBA00023034"/>
    </source>
</evidence>
<sequence length="611" mass="66732">MEDAELAGAELRALVAAPLLGTSSEDDARVRRYLDELCGAGTERIMREPHVVAAEVDRLQGVLEDVACANYRALIESFDAAGAVRDGFSRLRGALQDSLQLLPELSEHVRTFSTSAWAQNEKRRVKASALHEYAHVLELLELPSLMLALTQSEHFDEALEVAAYVNKLRLLVRNEPLVQLVHLEVQAVVRRMVHQLLAFLKQPVQLPACLRLVGFLRRLGCMSEMRLRRTFLHCRGEWMRKSLALSANPATAAAQARIVHLSDDTRAMVFEIITQYRAVFGDDEDDGDGSGTGDSSRDTLSAGRRRDDSEAAGNGLSLRSGSNTAMAMSKSARKSYTGILCDWALKVVGEYLHALEPLLFDVLDGANLATALQQSMYCGQSLSRVGCDFRPLLVPIFANAITSLFKRHLQAALDRFGALLDEYRWTAAAVNTSGNSSSGSTAAGGEDATRPETRAGSEVGEEAGAQAASLLPPTELLQFLPLAVLLNGLIGALNEVRQCCQETLVVVLRDQLRVTLIQGAEAMRNAYEAAMRASLRDGDGSGDPRSTKLASTGSWHANSVDKRHFLAMLRAYEVLLVPHIARAFEHCVAVKHSFPHEPIRASLQKMATMHA</sequence>
<dbReference type="PANTHER" id="PTHR21311">
    <property type="entry name" value="CONSERVED OLIGOMERIC GOLGI COMPLEX COMPONENT 8"/>
    <property type="match status" value="1"/>
</dbReference>
<feature type="region of interest" description="Disordered" evidence="9">
    <location>
        <begin position="432"/>
        <end position="464"/>
    </location>
</feature>
<dbReference type="PANTHER" id="PTHR21311:SF0">
    <property type="entry name" value="CONSERVED OLIGOMERIC GOLGI COMPLEX SUBUNIT 8"/>
    <property type="match status" value="1"/>
</dbReference>
<name>A0A5J4YH47_PORPP</name>
<evidence type="ECO:0000256" key="9">
    <source>
        <dbReference type="SAM" id="MobiDB-lite"/>
    </source>
</evidence>
<dbReference type="AlphaFoldDB" id="A0A5J4YH47"/>
<feature type="region of interest" description="Disordered" evidence="9">
    <location>
        <begin position="284"/>
        <end position="318"/>
    </location>
</feature>
<comment type="caution">
    <text evidence="10">The sequence shown here is derived from an EMBL/GenBank/DDBJ whole genome shotgun (WGS) entry which is preliminary data.</text>
</comment>
<dbReference type="SUPFAM" id="SSF74788">
    <property type="entry name" value="Cullin repeat-like"/>
    <property type="match status" value="1"/>
</dbReference>
<dbReference type="GO" id="GO:0006891">
    <property type="term" value="P:intra-Golgi vesicle-mediated transport"/>
    <property type="evidence" value="ECO:0007669"/>
    <property type="project" value="TreeGrafter"/>
</dbReference>
<reference evidence="11" key="1">
    <citation type="journal article" date="2019" name="Nat. Commun.">
        <title>Expansion of phycobilisome linker gene families in mesophilic red algae.</title>
        <authorList>
            <person name="Lee J."/>
            <person name="Kim D."/>
            <person name="Bhattacharya D."/>
            <person name="Yoon H.S."/>
        </authorList>
    </citation>
    <scope>NUCLEOTIDE SEQUENCE [LARGE SCALE GENOMIC DNA]</scope>
    <source>
        <strain evidence="11">CCMP 1328</strain>
    </source>
</reference>
<dbReference type="OMA" id="QRCIHGV"/>
<evidence type="ECO:0000256" key="7">
    <source>
        <dbReference type="ARBA" id="ARBA00023136"/>
    </source>
</evidence>